<dbReference type="Proteomes" id="UP000326178">
    <property type="component" value="Chromosome"/>
</dbReference>
<dbReference type="GO" id="GO:0016020">
    <property type="term" value="C:membrane"/>
    <property type="evidence" value="ECO:0007669"/>
    <property type="project" value="TreeGrafter"/>
</dbReference>
<name>A0A5J6FFP1_9ACTN</name>
<evidence type="ECO:0000313" key="3">
    <source>
        <dbReference type="Proteomes" id="UP000326178"/>
    </source>
</evidence>
<dbReference type="OrthoDB" id="9804723at2"/>
<proteinExistence type="predicted"/>
<organism evidence="2 3">
    <name type="scientific">Streptomyces nitrosporeus</name>
    <dbReference type="NCBI Taxonomy" id="28894"/>
    <lineage>
        <taxon>Bacteria</taxon>
        <taxon>Bacillati</taxon>
        <taxon>Actinomycetota</taxon>
        <taxon>Actinomycetes</taxon>
        <taxon>Kitasatosporales</taxon>
        <taxon>Streptomycetaceae</taxon>
        <taxon>Streptomyces</taxon>
    </lineage>
</organism>
<gene>
    <name evidence="2" type="ORF">CP967_25835</name>
</gene>
<dbReference type="RefSeq" id="WP_150490263.1">
    <property type="nucleotide sequence ID" value="NZ_BMUV01000004.1"/>
</dbReference>
<protein>
    <submittedName>
        <fullName evidence="2">Alpha/beta fold hydrolase</fullName>
    </submittedName>
</protein>
<dbReference type="GO" id="GO:0047372">
    <property type="term" value="F:monoacylglycerol lipase activity"/>
    <property type="evidence" value="ECO:0007669"/>
    <property type="project" value="TreeGrafter"/>
</dbReference>
<evidence type="ECO:0000313" key="2">
    <source>
        <dbReference type="EMBL" id="QEU74953.1"/>
    </source>
</evidence>
<dbReference type="AlphaFoldDB" id="A0A5J6FFP1"/>
<sequence>MTHELRTHDGLTLRYHSWSREPVAALPPVVLLHGFAAHARLNWEGPGVVEALVSRGREVYALDARGHGGSDGPHDPARYGEALMARDVRGLIDRIGADRVHLAGYSMGAVVALLTAAGDSRVSRLVVGGIGAGAVEVGGLDTRAMPPELVSAALTADDPADVPESARGFRVLAEASGADRFALAAQIRAVHRGALPLERISVPTLVLAGEDDPLAVRPGVLAGAIAGAELAVLPGDHLTVVREPGFAGALTAFLARDSGGGAGAETAKGTGA</sequence>
<dbReference type="PANTHER" id="PTHR43798">
    <property type="entry name" value="MONOACYLGLYCEROL LIPASE"/>
    <property type="match status" value="1"/>
</dbReference>
<evidence type="ECO:0000259" key="1">
    <source>
        <dbReference type="Pfam" id="PF00561"/>
    </source>
</evidence>
<dbReference type="SUPFAM" id="SSF53474">
    <property type="entry name" value="alpha/beta-Hydrolases"/>
    <property type="match status" value="1"/>
</dbReference>
<dbReference type="GO" id="GO:0046464">
    <property type="term" value="P:acylglycerol catabolic process"/>
    <property type="evidence" value="ECO:0007669"/>
    <property type="project" value="TreeGrafter"/>
</dbReference>
<dbReference type="PANTHER" id="PTHR43798:SF5">
    <property type="entry name" value="MONOACYLGLYCEROL LIPASE ABHD6"/>
    <property type="match status" value="1"/>
</dbReference>
<reference evidence="2 3" key="1">
    <citation type="submission" date="2017-09" db="EMBL/GenBank/DDBJ databases">
        <authorList>
            <person name="Lee N."/>
            <person name="Cho B.-K."/>
        </authorList>
    </citation>
    <scope>NUCLEOTIDE SEQUENCE [LARGE SCALE GENOMIC DNA]</scope>
    <source>
        <strain evidence="2 3">ATCC 12769</strain>
    </source>
</reference>
<dbReference type="InterPro" id="IPR000073">
    <property type="entry name" value="AB_hydrolase_1"/>
</dbReference>
<feature type="domain" description="AB hydrolase-1" evidence="1">
    <location>
        <begin position="27"/>
        <end position="127"/>
    </location>
</feature>
<accession>A0A5J6FFP1</accession>
<dbReference type="KEGG" id="snk:CP967_25835"/>
<dbReference type="Pfam" id="PF00561">
    <property type="entry name" value="Abhydrolase_1"/>
    <property type="match status" value="1"/>
</dbReference>
<dbReference type="EMBL" id="CP023702">
    <property type="protein sequence ID" value="QEU74953.1"/>
    <property type="molecule type" value="Genomic_DNA"/>
</dbReference>
<keyword evidence="2" id="KW-0378">Hydrolase</keyword>
<dbReference type="InterPro" id="IPR050266">
    <property type="entry name" value="AB_hydrolase_sf"/>
</dbReference>
<keyword evidence="3" id="KW-1185">Reference proteome</keyword>
<dbReference type="InterPro" id="IPR029058">
    <property type="entry name" value="AB_hydrolase_fold"/>
</dbReference>
<dbReference type="Gene3D" id="3.40.50.1820">
    <property type="entry name" value="alpha/beta hydrolase"/>
    <property type="match status" value="1"/>
</dbReference>